<evidence type="ECO:0000256" key="5">
    <source>
        <dbReference type="SAM" id="SignalP"/>
    </source>
</evidence>
<comment type="caution">
    <text evidence="6">The sequence shown here is derived from an EMBL/GenBank/DDBJ whole genome shotgun (WGS) entry which is preliminary data.</text>
</comment>
<evidence type="ECO:0000256" key="4">
    <source>
        <dbReference type="ARBA" id="ARBA00023263"/>
    </source>
</evidence>
<evidence type="ECO:0000256" key="2">
    <source>
        <dbReference type="ARBA" id="ARBA00006671"/>
    </source>
</evidence>
<dbReference type="InterPro" id="IPR008966">
    <property type="entry name" value="Adhesion_dom_sf"/>
</dbReference>
<evidence type="ECO:0000313" key="7">
    <source>
        <dbReference type="Proteomes" id="UP000272778"/>
    </source>
</evidence>
<dbReference type="GO" id="GO:0043709">
    <property type="term" value="P:cell adhesion involved in single-species biofilm formation"/>
    <property type="evidence" value="ECO:0007669"/>
    <property type="project" value="TreeGrafter"/>
</dbReference>
<gene>
    <name evidence="6" type="ORF">D1Y85_20165</name>
</gene>
<dbReference type="AlphaFoldDB" id="A0A3N6N6K0"/>
<dbReference type="PANTHER" id="PTHR33420:SF3">
    <property type="entry name" value="FIMBRIAL SUBUNIT ELFA"/>
    <property type="match status" value="1"/>
</dbReference>
<dbReference type="InterPro" id="IPR036937">
    <property type="entry name" value="Adhesion_dom_fimbrial_sf"/>
</dbReference>
<dbReference type="EMBL" id="RQIS01000016">
    <property type="protein sequence ID" value="RQH03597.1"/>
    <property type="molecule type" value="Genomic_DNA"/>
</dbReference>
<evidence type="ECO:0000256" key="3">
    <source>
        <dbReference type="ARBA" id="ARBA00022729"/>
    </source>
</evidence>
<keyword evidence="7" id="KW-1185">Reference proteome</keyword>
<evidence type="ECO:0000313" key="6">
    <source>
        <dbReference type="EMBL" id="RQH03597.1"/>
    </source>
</evidence>
<feature type="chain" id="PRO_5018243390" evidence="5">
    <location>
        <begin position="26"/>
        <end position="182"/>
    </location>
</feature>
<dbReference type="InterPro" id="IPR050263">
    <property type="entry name" value="Bact_Fimbrial_Adh_Pro"/>
</dbReference>
<proteinExistence type="inferred from homology"/>
<dbReference type="PANTHER" id="PTHR33420">
    <property type="entry name" value="FIMBRIAL SUBUNIT ELFA-RELATED"/>
    <property type="match status" value="1"/>
</dbReference>
<dbReference type="Pfam" id="PF16970">
    <property type="entry name" value="FimA"/>
    <property type="match status" value="1"/>
</dbReference>
<keyword evidence="3 5" id="KW-0732">Signal</keyword>
<keyword evidence="4" id="KW-0281">Fimbrium</keyword>
<reference evidence="6 7" key="1">
    <citation type="submission" date="2018-11" db="EMBL/GenBank/DDBJ databases">
        <title>Paraburkholderia sp. DHOA04, isolated from soil.</title>
        <authorList>
            <person name="Gao Z.-H."/>
            <person name="Qiu L.-H."/>
            <person name="Fu J.-C."/>
        </authorList>
    </citation>
    <scope>NUCLEOTIDE SEQUENCE [LARGE SCALE GENOMIC DNA]</scope>
    <source>
        <strain evidence="6 7">DHOA04</strain>
    </source>
</reference>
<feature type="signal peptide" evidence="5">
    <location>
        <begin position="1"/>
        <end position="25"/>
    </location>
</feature>
<organism evidence="6 7">
    <name type="scientific">Paraburkholderia dinghuensis</name>
    <dbReference type="NCBI Taxonomy" id="2305225"/>
    <lineage>
        <taxon>Bacteria</taxon>
        <taxon>Pseudomonadati</taxon>
        <taxon>Pseudomonadota</taxon>
        <taxon>Betaproteobacteria</taxon>
        <taxon>Burkholderiales</taxon>
        <taxon>Burkholderiaceae</taxon>
        <taxon>Paraburkholderia</taxon>
    </lineage>
</organism>
<protein>
    <submittedName>
        <fullName evidence="6">Type 1 fimbrial protein</fullName>
    </submittedName>
</protein>
<sequence>MKKISRLSTAAAVVGLFAIAPAAQAYDGEITFNGMVTALTCTINNGTPDFTVQMPYVSTTSLAAEGNTAGRTPFSIALTDCTPTDAGHTVATFFEPGSTVNPATNQLFTARAGSNVELRLLNAGDYSKILAGAAAGSQNSAPFALDASGNATMNYYVEYVAVGGAATPGDASSSIFYTVTYQ</sequence>
<dbReference type="Proteomes" id="UP000272778">
    <property type="component" value="Unassembled WGS sequence"/>
</dbReference>
<dbReference type="OrthoDB" id="8656135at2"/>
<comment type="similarity">
    <text evidence="2">Belongs to the fimbrial protein family.</text>
</comment>
<name>A0A3N6N6K0_9BURK</name>
<dbReference type="InterPro" id="IPR039458">
    <property type="entry name" value="FimA-like"/>
</dbReference>
<dbReference type="Gene3D" id="2.60.40.1090">
    <property type="entry name" value="Fimbrial-type adhesion domain"/>
    <property type="match status" value="1"/>
</dbReference>
<dbReference type="SUPFAM" id="SSF49401">
    <property type="entry name" value="Bacterial adhesins"/>
    <property type="match status" value="1"/>
</dbReference>
<dbReference type="RefSeq" id="WP_124152850.1">
    <property type="nucleotide sequence ID" value="NZ_RQIS01000016.1"/>
</dbReference>
<accession>A0A3N6N6K0</accession>
<dbReference type="GO" id="GO:0009289">
    <property type="term" value="C:pilus"/>
    <property type="evidence" value="ECO:0007669"/>
    <property type="project" value="UniProtKB-SubCell"/>
</dbReference>
<comment type="subcellular location">
    <subcellularLocation>
        <location evidence="1">Fimbrium</location>
    </subcellularLocation>
</comment>
<evidence type="ECO:0000256" key="1">
    <source>
        <dbReference type="ARBA" id="ARBA00004561"/>
    </source>
</evidence>